<keyword evidence="3" id="KW-1185">Reference proteome</keyword>
<gene>
    <name evidence="2" type="ORF">SNE35_30145</name>
</gene>
<comment type="caution">
    <text evidence="2">The sequence shown here is derived from an EMBL/GenBank/DDBJ whole genome shotgun (WGS) entry which is preliminary data.</text>
</comment>
<proteinExistence type="predicted"/>
<accession>A0ABU5DR57</accession>
<organism evidence="2 3">
    <name type="scientific">Roseateles agri</name>
    <dbReference type="NCBI Taxonomy" id="3098619"/>
    <lineage>
        <taxon>Bacteria</taxon>
        <taxon>Pseudomonadati</taxon>
        <taxon>Pseudomonadota</taxon>
        <taxon>Betaproteobacteria</taxon>
        <taxon>Burkholderiales</taxon>
        <taxon>Sphaerotilaceae</taxon>
        <taxon>Roseateles</taxon>
    </lineage>
</organism>
<keyword evidence="1" id="KW-1133">Transmembrane helix</keyword>
<keyword evidence="1" id="KW-0472">Membrane</keyword>
<dbReference type="Proteomes" id="UP001285263">
    <property type="component" value="Unassembled WGS sequence"/>
</dbReference>
<reference evidence="2 3" key="1">
    <citation type="submission" date="2023-11" db="EMBL/GenBank/DDBJ databases">
        <title>Paucibacter sp. nov., isolated from fresh soil in Korea.</title>
        <authorList>
            <person name="Le N.T.T."/>
        </authorList>
    </citation>
    <scope>NUCLEOTIDE SEQUENCE [LARGE SCALE GENOMIC DNA]</scope>
    <source>
        <strain evidence="2 3">R3-3</strain>
    </source>
</reference>
<evidence type="ECO:0000313" key="2">
    <source>
        <dbReference type="EMBL" id="MDY0748798.1"/>
    </source>
</evidence>
<keyword evidence="1" id="KW-0812">Transmembrane</keyword>
<evidence type="ECO:0000256" key="1">
    <source>
        <dbReference type="SAM" id="Phobius"/>
    </source>
</evidence>
<evidence type="ECO:0000313" key="3">
    <source>
        <dbReference type="Proteomes" id="UP001285263"/>
    </source>
</evidence>
<dbReference type="Gene3D" id="3.40.50.410">
    <property type="entry name" value="von Willebrand factor, type A domain"/>
    <property type="match status" value="1"/>
</dbReference>
<dbReference type="InterPro" id="IPR036465">
    <property type="entry name" value="vWFA_dom_sf"/>
</dbReference>
<protein>
    <submittedName>
        <fullName evidence="2">MxaL protein</fullName>
    </submittedName>
</protein>
<dbReference type="EMBL" id="JAXCLA010000012">
    <property type="protein sequence ID" value="MDY0748798.1"/>
    <property type="molecule type" value="Genomic_DNA"/>
</dbReference>
<dbReference type="SUPFAM" id="SSF53300">
    <property type="entry name" value="vWA-like"/>
    <property type="match status" value="1"/>
</dbReference>
<feature type="transmembrane region" description="Helical" evidence="1">
    <location>
        <begin position="303"/>
        <end position="332"/>
    </location>
</feature>
<sequence length="336" mass="36010">MNWLAHLWSERRDALLLAAAALALAATFLNPGLTLGRPLFDEVVVLDITQSMNVTDRVLDGKPVSRLAFAKHALRQSLLDLPCGSRVGWGVFTEYRSFLLLAPIEVCGNLNELRATLDHIDVQMAWAGNSEVSKAIHSGLGIAGALPEKPALIFITDGQEAPPLNPKYRPHFDDKPGEIPGLIVGVGDPSKSSPIPKTDPMGRPLGFWKADEVLQTDPRSRGRGASVGNEQLVDDAGAAAPAPALGATPGREHLSSLREPYLRLLADERGLGFHRLESAEGLSEALRARALARTVSARADGRVALAVLALGLLLWTEGAGTFVAMMVTGLAIRRRR</sequence>
<name>A0ABU5DR57_9BURK</name>
<dbReference type="RefSeq" id="WP_320426769.1">
    <property type="nucleotide sequence ID" value="NZ_JAXCLA010000012.1"/>
</dbReference>